<gene>
    <name evidence="1" type="ORF">ABID26_004942</name>
</gene>
<comment type="caution">
    <text evidence="1">The sequence shown here is derived from an EMBL/GenBank/DDBJ whole genome shotgun (WGS) entry which is preliminary data.</text>
</comment>
<sequence>MNGKETGYGTRVVKQCVDFNGLNLRFAVVAAAFSPFATA</sequence>
<reference evidence="1 2" key="1">
    <citation type="submission" date="2024-06" db="EMBL/GenBank/DDBJ databases">
        <title>Genomic Encyclopedia of Type Strains, Phase IV (KMG-IV): sequencing the most valuable type-strain genomes for metagenomic binning, comparative biology and taxonomic classification.</title>
        <authorList>
            <person name="Goeker M."/>
        </authorList>
    </citation>
    <scope>NUCLEOTIDE SEQUENCE [LARGE SCALE GENOMIC DNA]</scope>
    <source>
        <strain evidence="1 2">DSM 29846</strain>
    </source>
</reference>
<organism evidence="1 2">
    <name type="scientific">Mesorhizobium shonense</name>
    <dbReference type="NCBI Taxonomy" id="1209948"/>
    <lineage>
        <taxon>Bacteria</taxon>
        <taxon>Pseudomonadati</taxon>
        <taxon>Pseudomonadota</taxon>
        <taxon>Alphaproteobacteria</taxon>
        <taxon>Hyphomicrobiales</taxon>
        <taxon>Phyllobacteriaceae</taxon>
        <taxon>Mesorhizobium</taxon>
    </lineage>
</organism>
<dbReference type="EMBL" id="JBEPLM010000010">
    <property type="protein sequence ID" value="MET3595530.1"/>
    <property type="molecule type" value="Genomic_DNA"/>
</dbReference>
<proteinExistence type="predicted"/>
<name>A0ABV2HY06_9HYPH</name>
<evidence type="ECO:0000313" key="2">
    <source>
        <dbReference type="Proteomes" id="UP001549036"/>
    </source>
</evidence>
<keyword evidence="2" id="KW-1185">Reference proteome</keyword>
<evidence type="ECO:0000313" key="1">
    <source>
        <dbReference type="EMBL" id="MET3595530.1"/>
    </source>
</evidence>
<dbReference type="Proteomes" id="UP001549036">
    <property type="component" value="Unassembled WGS sequence"/>
</dbReference>
<protein>
    <submittedName>
        <fullName evidence="1">Uncharacterized protein</fullName>
    </submittedName>
</protein>
<accession>A0ABV2HY06</accession>